<dbReference type="RefSeq" id="WP_319955940.1">
    <property type="nucleotide sequence ID" value="NZ_JAXAVX010000020.1"/>
</dbReference>
<sequence length="503" mass="52417">MTIEGRHARRTRNVRTLVVAGLAIVVAGLVYLLAFSGGSDYKVHVRFQNAGQLVQGGLVQVGGVKIGQIDRISISDDGQADLQLGITDKDFVPLNEGTRAQIRAVGQATLTNRYVALTPGPENRPALADGAVLPAVDTRGIVDLDAILSAVGPDERRHLRELFADGAAIYAGSGAPAFNRMLGKLNPALLQVNGLASELAAQRPALERLITTGATSLEAIASRRGDLDAAVADTAVAFGALASQRESLQRVLAQAPAVLRQAGGTLGRTAQTVEELRPTLRLVPASQRGLPLALRRFPKALTRLTPVVRQTSELLPKLKTALDGVPALEQPTVDGVRALGTAMKDATPILEATRFYGSDFLLGVLNGLLTIGSGGYNGQGHYLRIEFVQSIQSLLGGALAPIIPGLTDLTGGLIPGLFNATQKQNARCPGGSAPPAPDGSNPWMPREGLCDPSMNMSGLVNSPSALCKDSTTCVGDKRSQKFDLPARAPGDDGGISAITGGGK</sequence>
<evidence type="ECO:0000256" key="1">
    <source>
        <dbReference type="SAM" id="MobiDB-lite"/>
    </source>
</evidence>
<proteinExistence type="predicted"/>
<evidence type="ECO:0000313" key="5">
    <source>
        <dbReference type="Proteomes" id="UP001277761"/>
    </source>
</evidence>
<feature type="domain" description="Mce/MlaD" evidence="3">
    <location>
        <begin position="41"/>
        <end position="120"/>
    </location>
</feature>
<organism evidence="4 5">
    <name type="scientific">Patulibacter brassicae</name>
    <dbReference type="NCBI Taxonomy" id="1705717"/>
    <lineage>
        <taxon>Bacteria</taxon>
        <taxon>Bacillati</taxon>
        <taxon>Actinomycetota</taxon>
        <taxon>Thermoleophilia</taxon>
        <taxon>Solirubrobacterales</taxon>
        <taxon>Patulibacteraceae</taxon>
        <taxon>Patulibacter</taxon>
    </lineage>
</organism>
<dbReference type="PANTHER" id="PTHR33371:SF4">
    <property type="entry name" value="INTERMEMBRANE PHOSPHOLIPID TRANSPORT SYSTEM BINDING PROTEIN MLAD"/>
    <property type="match status" value="1"/>
</dbReference>
<keyword evidence="2" id="KW-0812">Transmembrane</keyword>
<keyword evidence="2" id="KW-0472">Membrane</keyword>
<dbReference type="EMBL" id="JAXAVX010000020">
    <property type="protein sequence ID" value="MDX8153791.1"/>
    <property type="molecule type" value="Genomic_DNA"/>
</dbReference>
<dbReference type="InterPro" id="IPR003399">
    <property type="entry name" value="Mce/MlaD"/>
</dbReference>
<keyword evidence="2" id="KW-1133">Transmembrane helix</keyword>
<reference evidence="4 5" key="1">
    <citation type="submission" date="2023-11" db="EMBL/GenBank/DDBJ databases">
        <authorList>
            <person name="Xu M."/>
            <person name="Jiang T."/>
        </authorList>
    </citation>
    <scope>NUCLEOTIDE SEQUENCE [LARGE SCALE GENOMIC DNA]</scope>
    <source>
        <strain evidence="4 5">SD</strain>
    </source>
</reference>
<evidence type="ECO:0000256" key="2">
    <source>
        <dbReference type="SAM" id="Phobius"/>
    </source>
</evidence>
<accession>A0ABU4VPK8</accession>
<name>A0ABU4VPK8_9ACTN</name>
<feature type="region of interest" description="Disordered" evidence="1">
    <location>
        <begin position="425"/>
        <end position="446"/>
    </location>
</feature>
<dbReference type="Proteomes" id="UP001277761">
    <property type="component" value="Unassembled WGS sequence"/>
</dbReference>
<dbReference type="InterPro" id="IPR052336">
    <property type="entry name" value="MlaD_Phospholipid_Transporter"/>
</dbReference>
<evidence type="ECO:0000313" key="4">
    <source>
        <dbReference type="EMBL" id="MDX8153791.1"/>
    </source>
</evidence>
<keyword evidence="5" id="KW-1185">Reference proteome</keyword>
<evidence type="ECO:0000259" key="3">
    <source>
        <dbReference type="Pfam" id="PF02470"/>
    </source>
</evidence>
<feature type="transmembrane region" description="Helical" evidence="2">
    <location>
        <begin position="16"/>
        <end position="35"/>
    </location>
</feature>
<dbReference type="Pfam" id="PF02470">
    <property type="entry name" value="MlaD"/>
    <property type="match status" value="1"/>
</dbReference>
<gene>
    <name evidence="4" type="ORF">SK069_19495</name>
</gene>
<comment type="caution">
    <text evidence="4">The sequence shown here is derived from an EMBL/GenBank/DDBJ whole genome shotgun (WGS) entry which is preliminary data.</text>
</comment>
<protein>
    <submittedName>
        <fullName evidence="4">MlaD family protein</fullName>
    </submittedName>
</protein>
<feature type="region of interest" description="Disordered" evidence="1">
    <location>
        <begin position="475"/>
        <end position="503"/>
    </location>
</feature>
<dbReference type="PANTHER" id="PTHR33371">
    <property type="entry name" value="INTERMEMBRANE PHOSPHOLIPID TRANSPORT SYSTEM BINDING PROTEIN MLAD-RELATED"/>
    <property type="match status" value="1"/>
</dbReference>